<keyword evidence="1" id="KW-0812">Transmembrane</keyword>
<reference evidence="2" key="1">
    <citation type="submission" date="2021-11" db="EMBL/GenBank/DDBJ databases">
        <authorList>
            <consortium name="Genoscope - CEA"/>
            <person name="William W."/>
        </authorList>
    </citation>
    <scope>NUCLEOTIDE SEQUENCE</scope>
</reference>
<protein>
    <submittedName>
        <fullName evidence="2">Uncharacterized protein</fullName>
    </submittedName>
</protein>
<name>A0A8J2S441_9STRA</name>
<feature type="transmembrane region" description="Helical" evidence="1">
    <location>
        <begin position="12"/>
        <end position="36"/>
    </location>
</feature>
<sequence length="109" mass="11043">MDSTPSTRRLLDGVAAGSVIASGLVVTAVDAAAAAMNVDSHWGFVLVAAAVASGLTALIVFALERLVPSCAAPRLPVAEPVYSADAVYDQVRESTVLAVDHAKHAVGMA</sequence>
<keyword evidence="1" id="KW-1133">Transmembrane helix</keyword>
<evidence type="ECO:0000313" key="3">
    <source>
        <dbReference type="Proteomes" id="UP000789595"/>
    </source>
</evidence>
<dbReference type="Proteomes" id="UP000789595">
    <property type="component" value="Unassembled WGS sequence"/>
</dbReference>
<organism evidence="2 3">
    <name type="scientific">Pelagomonas calceolata</name>
    <dbReference type="NCBI Taxonomy" id="35677"/>
    <lineage>
        <taxon>Eukaryota</taxon>
        <taxon>Sar</taxon>
        <taxon>Stramenopiles</taxon>
        <taxon>Ochrophyta</taxon>
        <taxon>Pelagophyceae</taxon>
        <taxon>Pelagomonadales</taxon>
        <taxon>Pelagomonadaceae</taxon>
        <taxon>Pelagomonas</taxon>
    </lineage>
</organism>
<proteinExistence type="predicted"/>
<feature type="transmembrane region" description="Helical" evidence="1">
    <location>
        <begin position="42"/>
        <end position="63"/>
    </location>
</feature>
<evidence type="ECO:0000313" key="2">
    <source>
        <dbReference type="EMBL" id="CAH0363868.1"/>
    </source>
</evidence>
<accession>A0A8J2S441</accession>
<comment type="caution">
    <text evidence="2">The sequence shown here is derived from an EMBL/GenBank/DDBJ whole genome shotgun (WGS) entry which is preliminary data.</text>
</comment>
<keyword evidence="3" id="KW-1185">Reference proteome</keyword>
<gene>
    <name evidence="2" type="ORF">PECAL_1P02070</name>
</gene>
<dbReference type="EMBL" id="CAKKNE010000001">
    <property type="protein sequence ID" value="CAH0363868.1"/>
    <property type="molecule type" value="Genomic_DNA"/>
</dbReference>
<keyword evidence="1" id="KW-0472">Membrane</keyword>
<dbReference type="AlphaFoldDB" id="A0A8J2S441"/>
<evidence type="ECO:0000256" key="1">
    <source>
        <dbReference type="SAM" id="Phobius"/>
    </source>
</evidence>